<feature type="transmembrane region" description="Helical" evidence="8">
    <location>
        <begin position="131"/>
        <end position="149"/>
    </location>
</feature>
<keyword evidence="5 8" id="KW-0812">Transmembrane</keyword>
<evidence type="ECO:0000256" key="8">
    <source>
        <dbReference type="RuleBase" id="RU365088"/>
    </source>
</evidence>
<organism evidence="10 11">
    <name type="scientific">Shewanella canadensis</name>
    <dbReference type="NCBI Taxonomy" id="271096"/>
    <lineage>
        <taxon>Bacteria</taxon>
        <taxon>Pseudomonadati</taxon>
        <taxon>Pseudomonadota</taxon>
        <taxon>Gammaproteobacteria</taxon>
        <taxon>Alteromonadales</taxon>
        <taxon>Shewanellaceae</taxon>
        <taxon>Shewanella</taxon>
    </lineage>
</organism>
<dbReference type="GO" id="GO:1990961">
    <property type="term" value="P:xenobiotic detoxification by transmembrane export across the plasma membrane"/>
    <property type="evidence" value="ECO:0007669"/>
    <property type="project" value="InterPro"/>
</dbReference>
<dbReference type="SUPFAM" id="SSF103473">
    <property type="entry name" value="MFS general substrate transporter"/>
    <property type="match status" value="1"/>
</dbReference>
<dbReference type="InterPro" id="IPR036259">
    <property type="entry name" value="MFS_trans_sf"/>
</dbReference>
<keyword evidence="8" id="KW-0997">Cell inner membrane</keyword>
<evidence type="ECO:0000256" key="7">
    <source>
        <dbReference type="ARBA" id="ARBA00023136"/>
    </source>
</evidence>
<evidence type="ECO:0000313" key="10">
    <source>
        <dbReference type="EMBL" id="RTR39920.1"/>
    </source>
</evidence>
<evidence type="ECO:0000256" key="4">
    <source>
        <dbReference type="ARBA" id="ARBA00022475"/>
    </source>
</evidence>
<evidence type="ECO:0000313" key="11">
    <source>
        <dbReference type="Proteomes" id="UP000267448"/>
    </source>
</evidence>
<feature type="transmembrane region" description="Helical" evidence="8">
    <location>
        <begin position="285"/>
        <end position="303"/>
    </location>
</feature>
<sequence>MHNRAVSFIVITALVFALSPLAIDMYLPALPEMAKHLNATHSQMEMSVAVFLLAFAIAQPLFGLLADRYHKLNLLLTGLVIFTLSTLAIPMVDSATGLYLARIFQAIGGASSVVCFAMIQQQYDLKKGARVLTYVMAAVVVAPLLAPMVGGQILKYASWQWIFYTLAGIAIFAFVASLLTHAQADKSVQGEEKTELASQSSRAASISDFVQIFKQPLPLAYILVGSFGFAGLFSFVAGSPYVYMNHFSLSPEHYSYLLGVNALGMIIGSVLSVKLLGHISPKVKAVISGTLLGPLSLLFFMLAQIEAPLIAIVATVFIFNLLLGLISANAIAAAMSFFPAQGGAISGVFGLSQFALGALFSAAISLSDAQSPVALLTFMGLACACAAIFSTYIYTSTPDSEKGCEEVCEEARMQVQ</sequence>
<feature type="transmembrane region" description="Helical" evidence="8">
    <location>
        <begin position="254"/>
        <end position="273"/>
    </location>
</feature>
<comment type="caution">
    <text evidence="8">Lacks conserved residue(s) required for the propagation of feature annotation.</text>
</comment>
<name>A0A431WWX7_9GAMM</name>
<dbReference type="GO" id="GO:0015385">
    <property type="term" value="F:sodium:proton antiporter activity"/>
    <property type="evidence" value="ECO:0007669"/>
    <property type="project" value="TreeGrafter"/>
</dbReference>
<dbReference type="Pfam" id="PF07690">
    <property type="entry name" value="MFS_1"/>
    <property type="match status" value="1"/>
</dbReference>
<protein>
    <recommendedName>
        <fullName evidence="8">Bcr/CflA family efflux transporter</fullName>
    </recommendedName>
</protein>
<feature type="transmembrane region" description="Helical" evidence="8">
    <location>
        <begin position="309"/>
        <end position="332"/>
    </location>
</feature>
<evidence type="ECO:0000256" key="3">
    <source>
        <dbReference type="ARBA" id="ARBA00022448"/>
    </source>
</evidence>
<dbReference type="Proteomes" id="UP000267448">
    <property type="component" value="Unassembled WGS sequence"/>
</dbReference>
<comment type="subcellular location">
    <subcellularLocation>
        <location evidence="8">Cell inner membrane</location>
        <topology evidence="8">Multi-pass membrane protein</topology>
    </subcellularLocation>
    <subcellularLocation>
        <location evidence="1">Cell membrane</location>
        <topology evidence="1">Multi-pass membrane protein</topology>
    </subcellularLocation>
</comment>
<feature type="domain" description="Major facilitator superfamily (MFS) profile" evidence="9">
    <location>
        <begin position="5"/>
        <end position="398"/>
    </location>
</feature>
<dbReference type="InterPro" id="IPR020846">
    <property type="entry name" value="MFS_dom"/>
</dbReference>
<dbReference type="Gene3D" id="1.20.1720.10">
    <property type="entry name" value="Multidrug resistance protein D"/>
    <property type="match status" value="1"/>
</dbReference>
<feature type="transmembrane region" description="Helical" evidence="8">
    <location>
        <begin position="219"/>
        <end position="242"/>
    </location>
</feature>
<feature type="transmembrane region" description="Helical" evidence="8">
    <location>
        <begin position="46"/>
        <end position="65"/>
    </location>
</feature>
<feature type="transmembrane region" description="Helical" evidence="8">
    <location>
        <begin position="373"/>
        <end position="394"/>
    </location>
</feature>
<dbReference type="InterPro" id="IPR011701">
    <property type="entry name" value="MFS"/>
</dbReference>
<evidence type="ECO:0000256" key="6">
    <source>
        <dbReference type="ARBA" id="ARBA00022989"/>
    </source>
</evidence>
<dbReference type="GO" id="GO:0042910">
    <property type="term" value="F:xenobiotic transmembrane transporter activity"/>
    <property type="evidence" value="ECO:0007669"/>
    <property type="project" value="InterPro"/>
</dbReference>
<feature type="transmembrane region" description="Helical" evidence="8">
    <location>
        <begin position="344"/>
        <end position="367"/>
    </location>
</feature>
<keyword evidence="3 8" id="KW-0813">Transport</keyword>
<reference evidence="10 11" key="1">
    <citation type="submission" date="2018-12" db="EMBL/GenBank/DDBJ databases">
        <authorList>
            <person name="Yu L."/>
        </authorList>
    </citation>
    <scope>NUCLEOTIDE SEQUENCE [LARGE SCALE GENOMIC DNA]</scope>
    <source>
        <strain evidence="10 11">HAW-EB2</strain>
    </source>
</reference>
<dbReference type="PANTHER" id="PTHR23502:SF132">
    <property type="entry name" value="POLYAMINE TRANSPORTER 2-RELATED"/>
    <property type="match status" value="1"/>
</dbReference>
<dbReference type="EMBL" id="RXNU01000002">
    <property type="protein sequence ID" value="RTR39920.1"/>
    <property type="molecule type" value="Genomic_DNA"/>
</dbReference>
<dbReference type="NCBIfam" id="TIGR00710">
    <property type="entry name" value="efflux_Bcr_CflA"/>
    <property type="match status" value="1"/>
</dbReference>
<gene>
    <name evidence="10" type="ORF">EKG38_03960</name>
</gene>
<evidence type="ECO:0000256" key="5">
    <source>
        <dbReference type="ARBA" id="ARBA00022692"/>
    </source>
</evidence>
<evidence type="ECO:0000259" key="9">
    <source>
        <dbReference type="PROSITE" id="PS50850"/>
    </source>
</evidence>
<dbReference type="GO" id="GO:0005886">
    <property type="term" value="C:plasma membrane"/>
    <property type="evidence" value="ECO:0007669"/>
    <property type="project" value="UniProtKB-SubCell"/>
</dbReference>
<dbReference type="RefSeq" id="WP_126518917.1">
    <property type="nucleotide sequence ID" value="NZ_RXNU01000002.1"/>
</dbReference>
<feature type="transmembrane region" description="Helical" evidence="8">
    <location>
        <begin position="72"/>
        <end position="92"/>
    </location>
</feature>
<proteinExistence type="inferred from homology"/>
<comment type="similarity">
    <text evidence="2 8">Belongs to the major facilitator superfamily. Bcr/CmlA family.</text>
</comment>
<dbReference type="PANTHER" id="PTHR23502">
    <property type="entry name" value="MAJOR FACILITATOR SUPERFAMILY"/>
    <property type="match status" value="1"/>
</dbReference>
<dbReference type="CDD" id="cd17320">
    <property type="entry name" value="MFS_MdfA_MDR_like"/>
    <property type="match status" value="1"/>
</dbReference>
<dbReference type="PROSITE" id="PS50850">
    <property type="entry name" value="MFS"/>
    <property type="match status" value="1"/>
</dbReference>
<dbReference type="OrthoDB" id="9814303at2"/>
<dbReference type="AlphaFoldDB" id="A0A431WWX7"/>
<keyword evidence="11" id="KW-1185">Reference proteome</keyword>
<evidence type="ECO:0000256" key="2">
    <source>
        <dbReference type="ARBA" id="ARBA00006236"/>
    </source>
</evidence>
<keyword evidence="7 8" id="KW-0472">Membrane</keyword>
<evidence type="ECO:0000256" key="1">
    <source>
        <dbReference type="ARBA" id="ARBA00004651"/>
    </source>
</evidence>
<dbReference type="InterPro" id="IPR004812">
    <property type="entry name" value="Efflux_drug-R_Bcr/CmlA"/>
</dbReference>
<keyword evidence="4" id="KW-1003">Cell membrane</keyword>
<feature type="transmembrane region" description="Helical" evidence="8">
    <location>
        <begin position="161"/>
        <end position="179"/>
    </location>
</feature>
<accession>A0A431WWX7</accession>
<comment type="caution">
    <text evidence="10">The sequence shown here is derived from an EMBL/GenBank/DDBJ whole genome shotgun (WGS) entry which is preliminary data.</text>
</comment>
<feature type="transmembrane region" description="Helical" evidence="8">
    <location>
        <begin position="98"/>
        <end position="119"/>
    </location>
</feature>
<keyword evidence="6 8" id="KW-1133">Transmembrane helix</keyword>